<evidence type="ECO:0008006" key="5">
    <source>
        <dbReference type="Google" id="ProtNLM"/>
    </source>
</evidence>
<proteinExistence type="predicted"/>
<dbReference type="Proteomes" id="UP000677228">
    <property type="component" value="Unassembled WGS sequence"/>
</dbReference>
<evidence type="ECO:0000256" key="1">
    <source>
        <dbReference type="SAM" id="MobiDB-lite"/>
    </source>
</evidence>
<evidence type="ECO:0000313" key="2">
    <source>
        <dbReference type="EMBL" id="CAF0904236.1"/>
    </source>
</evidence>
<feature type="region of interest" description="Disordered" evidence="1">
    <location>
        <begin position="98"/>
        <end position="117"/>
    </location>
</feature>
<protein>
    <recommendedName>
        <fullName evidence="5">Tesmin/TSO1-like CXC domain-containing protein</fullName>
    </recommendedName>
</protein>
<comment type="caution">
    <text evidence="3">The sequence shown here is derived from an EMBL/GenBank/DDBJ whole genome shotgun (WGS) entry which is preliminary data.</text>
</comment>
<gene>
    <name evidence="2" type="ORF">OVA965_LOCUS9784</name>
    <name evidence="3" type="ORF">TMI583_LOCUS9780</name>
</gene>
<evidence type="ECO:0000313" key="4">
    <source>
        <dbReference type="Proteomes" id="UP000682733"/>
    </source>
</evidence>
<organism evidence="3 4">
    <name type="scientific">Didymodactylos carnosus</name>
    <dbReference type="NCBI Taxonomy" id="1234261"/>
    <lineage>
        <taxon>Eukaryota</taxon>
        <taxon>Metazoa</taxon>
        <taxon>Spiralia</taxon>
        <taxon>Gnathifera</taxon>
        <taxon>Rotifera</taxon>
        <taxon>Eurotatoria</taxon>
        <taxon>Bdelloidea</taxon>
        <taxon>Philodinida</taxon>
        <taxon>Philodinidae</taxon>
        <taxon>Didymodactylos</taxon>
    </lineage>
</organism>
<dbReference type="EMBL" id="CAJNOK010003515">
    <property type="protein sequence ID" value="CAF0904236.1"/>
    <property type="molecule type" value="Genomic_DNA"/>
</dbReference>
<reference evidence="3" key="1">
    <citation type="submission" date="2021-02" db="EMBL/GenBank/DDBJ databases">
        <authorList>
            <person name="Nowell W R."/>
        </authorList>
    </citation>
    <scope>NUCLEOTIDE SEQUENCE</scope>
</reference>
<name>A0A8S2HUJ0_9BILA</name>
<dbReference type="PANTHER" id="PTHR47018">
    <property type="entry name" value="CXC DOMAIN-CONTAINING PROTEIN-RELATED"/>
    <property type="match status" value="1"/>
</dbReference>
<evidence type="ECO:0000313" key="3">
    <source>
        <dbReference type="EMBL" id="CAF3684401.1"/>
    </source>
</evidence>
<sequence length="1543" mass="175811">MHHVIQSFRKEDNVYVAHSDEVTTNEREGAIGSVSLAESEQEAFNIEEDPIITTTSNNHGYSCVNPTVCSFTSPGQERAINSNNQWEEMAFLDDAQEADNLPDINDPDESNPSSALTDRMSSKLNFFLPSGSAFGPCNYEGIDQKIFSLWEDLISVCAKAMNINNENKIILEIQNQIHALLKKLCEVVQQRKTLNDGNIVKLIYAHKQFNKFGGKSTSLRAFSNHLQKMGHFQLYTPSRREGTYVLLSNISIYLKLLLKNSLGDDIIKIVLPSCETAIPALQQKQEGDDYRLMDKDIIKTVATIRDQIKLMNNNNSNNPVNRYEQASNLKTLTPDEYEQQLPKLLLNFIILCTMNNDEYDQFLYNDELVDLYENDIVCDSVKKLKQMSICYDIVACKDRLQFNSKHILLALSVYKLCGCRSVIDILNKFGNTASYDTIQRFLTSICENEYNGDGLPVGVLRNTFLIKVVDNCDLLINSLDGKRSIHIINQLYIHPNPPVSVLVSDSDNDCQNSLHNYSNSRTKLNNRPPMIDVTNRINNQPTTLQSLAVIDRQFQLLQSSASPITFDNTLFIYALCHTNKLNNDSNRYPLLSGFLFTYMQTKQRAPSLFIYGNPIDMPATSPLAPSTILNTTKNEILSSRYQSQAVLVVDEAIYSSLLKEKEKNTHEAYQDIFLLPGDWHMMKNLFGIVGRFIVGSGLENVLNVLYNPTVVTGILGVYNVDRTFRAYLLLFTSLFVLQLEEFIVENPFYHPVLENILKSMNSTLNNMSAFVKDKSKQQMNYDEFDTSIQLLNFMNIVEDYQQWRQKQSIKSLMFKYYDYLLHCLLKQIFTLYIAIRTNNFTVRNILWRYFTSFFFAFDHTNYARMACHHIYQISQLNKHLLQQLEDNWTVTMSGKPFTSVACDYAIESTQNRDFKGPAGLTGYMDCDLRMAWALSSSWCAEIKLVVDQLVNVKHSNTPHVQATPIRILTDNNDINAILAVLKTDNPFESSRKKELHKLLSGVQIQSDIVIDLCNASSELIKIANEFIQTNIISKDSSAFTTIKKNNIRLLSSSSSPAKTITNSSNSEKFFKLLIYCRPFRSTSITSLLIFSHEFVVPPPAFVNPDDTTFQQKCSILPFIQQNFSNIITSSIRDQSLVLILDGEHHRRDTYQGYALTMFNEKIQPLLQNHHRIDVIFSSTDDFCLQNIVNEDADKLTINQLKPNFIMPKQSEWDKIIENNKTVVAQCLIDIWKSANISIPNGKLIIISCPDKRLLLLSPQYGSSFVNNFILQHYDVNARIVEHALYNIDSHKTGCVVIRSKRNDVLPLAIVKSKHVTWTLMVDNSYSYRGVVQPRFIDCTKLYNQMLNKYSVKSIEPLLTLHALSGCDYSSSIRSVTKLTLFNTYFNNSNKYRYIHQLITSSHNQVILRSCEQLILDALKSPYPTFDEHRSGIAGKSRKHDEFNSLNLLPPTSDAAYLHFKRASVALNLWTRQAQQTICLSNGFEINNGLLQITWIKKKIAPEPLLTTSCSCTIGKCTNCSCAKNNVTCVQNHCKCAQGTCGRR</sequence>
<dbReference type="EMBL" id="CAJOBA010003516">
    <property type="protein sequence ID" value="CAF3684401.1"/>
    <property type="molecule type" value="Genomic_DNA"/>
</dbReference>
<accession>A0A8S2HUJ0</accession>
<dbReference type="Proteomes" id="UP000682733">
    <property type="component" value="Unassembled WGS sequence"/>
</dbReference>
<dbReference type="PANTHER" id="PTHR47018:SF3">
    <property type="entry name" value="MYCBP-ASSOCIATED PROTEIN"/>
    <property type="match status" value="1"/>
</dbReference>